<dbReference type="GO" id="GO:0005634">
    <property type="term" value="C:nucleus"/>
    <property type="evidence" value="ECO:0007669"/>
    <property type="project" value="TreeGrafter"/>
</dbReference>
<protein>
    <recommendedName>
        <fullName evidence="1">Ubiquitin carboxyl-terminal hydrolase</fullName>
        <ecNumber evidence="1">3.4.19.12</ecNumber>
    </recommendedName>
</protein>
<evidence type="ECO:0000313" key="4">
    <source>
        <dbReference type="WBParaSite" id="SSLN_0001237201-mRNA-1"/>
    </source>
</evidence>
<proteinExistence type="inferred from homology"/>
<organism evidence="4">
    <name type="scientific">Schistocephalus solidus</name>
    <name type="common">Tapeworm</name>
    <dbReference type="NCBI Taxonomy" id="70667"/>
    <lineage>
        <taxon>Eukaryota</taxon>
        <taxon>Metazoa</taxon>
        <taxon>Spiralia</taxon>
        <taxon>Lophotrochozoa</taxon>
        <taxon>Platyhelminthes</taxon>
        <taxon>Cestoda</taxon>
        <taxon>Eucestoda</taxon>
        <taxon>Diphyllobothriidea</taxon>
        <taxon>Diphyllobothriidae</taxon>
        <taxon>Schistocephalus</taxon>
    </lineage>
</organism>
<dbReference type="InterPro" id="IPR018200">
    <property type="entry name" value="USP_CS"/>
</dbReference>
<dbReference type="InterPro" id="IPR038765">
    <property type="entry name" value="Papain-like_cys_pep_sf"/>
</dbReference>
<evidence type="ECO:0000256" key="1">
    <source>
        <dbReference type="RuleBase" id="RU366025"/>
    </source>
</evidence>
<dbReference type="WBParaSite" id="SSLN_0001237201-mRNA-1">
    <property type="protein sequence ID" value="SSLN_0001237201-mRNA-1"/>
    <property type="gene ID" value="SSLN_0001237201"/>
</dbReference>
<comment type="catalytic activity">
    <reaction evidence="1">
        <text>Thiol-dependent hydrolysis of ester, thioester, amide, peptide and isopeptide bonds formed by the C-terminal Gly of ubiquitin (a 76-residue protein attached to proteins as an intracellular targeting signal).</text>
        <dbReference type="EC" id="3.4.19.12"/>
    </reaction>
</comment>
<keyword evidence="1" id="KW-0378">Hydrolase</keyword>
<dbReference type="GO" id="GO:0005829">
    <property type="term" value="C:cytosol"/>
    <property type="evidence" value="ECO:0007669"/>
    <property type="project" value="TreeGrafter"/>
</dbReference>
<dbReference type="PANTHER" id="PTHR24006:SF937">
    <property type="entry name" value="UBIQUITIN CARBOXYL-TERMINAL HYDROLASE"/>
    <property type="match status" value="1"/>
</dbReference>
<dbReference type="InterPro" id="IPR001394">
    <property type="entry name" value="Peptidase_C19_UCH"/>
</dbReference>
<dbReference type="EC" id="3.4.19.12" evidence="1"/>
<dbReference type="InterPro" id="IPR028889">
    <property type="entry name" value="USP"/>
</dbReference>
<dbReference type="PROSITE" id="PS50235">
    <property type="entry name" value="USP_3"/>
    <property type="match status" value="1"/>
</dbReference>
<dbReference type="PANTHER" id="PTHR24006">
    <property type="entry name" value="UBIQUITIN CARBOXYL-TERMINAL HYDROLASE"/>
    <property type="match status" value="1"/>
</dbReference>
<feature type="domain" description="USP" evidence="3">
    <location>
        <begin position="112"/>
        <end position="527"/>
    </location>
</feature>
<feature type="region of interest" description="Disordered" evidence="2">
    <location>
        <begin position="304"/>
        <end position="340"/>
    </location>
</feature>
<evidence type="ECO:0000259" key="3">
    <source>
        <dbReference type="PROSITE" id="PS50235"/>
    </source>
</evidence>
<evidence type="ECO:0000256" key="2">
    <source>
        <dbReference type="SAM" id="MobiDB-lite"/>
    </source>
</evidence>
<dbReference type="AlphaFoldDB" id="A0A183T624"/>
<dbReference type="InterPro" id="IPR050164">
    <property type="entry name" value="Peptidase_C19"/>
</dbReference>
<name>A0A183T624_SCHSO</name>
<dbReference type="Pfam" id="PF00443">
    <property type="entry name" value="UCH"/>
    <property type="match status" value="1"/>
</dbReference>
<feature type="compositionally biased region" description="Low complexity" evidence="2">
    <location>
        <begin position="247"/>
        <end position="261"/>
    </location>
</feature>
<sequence>LLACAHCVYFACYTNLHIEKHLESHPDHFICASVFFISTQVSAYSVLPLTYFNSLSERPWRPSYKDLEFLPHLQSISTPLASANLRPPHQLTDDVICRLQFFKNIPFLLATRGLVNMGNTCFLNVVVQALTHTPLLRDFLLADLHRCENPVRSRNCLACEMIRITQEIYRPVLSPYVPSNLLHTIWLHASHLAGYEQRDAHEFLITLLTLIHSHLVGEQAPREDDADDLVLPAKRRVPQSDLCGKTSRSASPASAGSSTSFHNHHPPSHSHLLREDLPSKHLSSACSSSCLANEFVETSRVASKLSGFSNPPSSASSSVVEEDALNGDYQDPPASSPTPSSADLNGVFFGDLESVISYQGCDHRSSTVDPFLDLSLDVAQRGSTSLAACLSSYFRPEAIDGLLFCSQCRVGRPAVKQFSLLHLPNVLCFYLKRCHHDTKITTSINFPVELDITPFVAQFSSSKSSWQDRYSLYAVLNHSGQTNSGHYTACIRFGPGCWCLCDDQKIVPVSVDYVLTTDAYVLLYHKNVLAVRS</sequence>
<feature type="compositionally biased region" description="Low complexity" evidence="2">
    <location>
        <begin position="306"/>
        <end position="318"/>
    </location>
</feature>
<dbReference type="GO" id="GO:0016579">
    <property type="term" value="P:protein deubiquitination"/>
    <property type="evidence" value="ECO:0007669"/>
    <property type="project" value="InterPro"/>
</dbReference>
<accession>A0A183T624</accession>
<comment type="similarity">
    <text evidence="1">Belongs to the peptidase C19 family.</text>
</comment>
<dbReference type="GO" id="GO:0006508">
    <property type="term" value="P:proteolysis"/>
    <property type="evidence" value="ECO:0007669"/>
    <property type="project" value="UniProtKB-KW"/>
</dbReference>
<feature type="region of interest" description="Disordered" evidence="2">
    <location>
        <begin position="240"/>
        <end position="273"/>
    </location>
</feature>
<dbReference type="Gene3D" id="3.90.70.10">
    <property type="entry name" value="Cysteine proteinases"/>
    <property type="match status" value="1"/>
</dbReference>
<dbReference type="PROSITE" id="PS00973">
    <property type="entry name" value="USP_2"/>
    <property type="match status" value="1"/>
</dbReference>
<keyword evidence="1" id="KW-0833">Ubl conjugation pathway</keyword>
<dbReference type="SUPFAM" id="SSF54001">
    <property type="entry name" value="Cysteine proteinases"/>
    <property type="match status" value="1"/>
</dbReference>
<keyword evidence="1" id="KW-0788">Thiol protease</keyword>
<dbReference type="PROSITE" id="PS00972">
    <property type="entry name" value="USP_1"/>
    <property type="match status" value="1"/>
</dbReference>
<keyword evidence="1" id="KW-0645">Protease</keyword>
<reference evidence="4" key="1">
    <citation type="submission" date="2016-06" db="UniProtKB">
        <authorList>
            <consortium name="WormBaseParasite"/>
        </authorList>
    </citation>
    <scope>IDENTIFICATION</scope>
</reference>
<dbReference type="GO" id="GO:0004843">
    <property type="term" value="F:cysteine-type deubiquitinase activity"/>
    <property type="evidence" value="ECO:0007669"/>
    <property type="project" value="UniProtKB-UniRule"/>
</dbReference>